<dbReference type="InterPro" id="IPR037066">
    <property type="entry name" value="Plug_dom_sf"/>
</dbReference>
<keyword evidence="5 9" id="KW-0798">TonB box</keyword>
<proteinExistence type="inferred from homology"/>
<dbReference type="InterPro" id="IPR000531">
    <property type="entry name" value="Beta-barrel_TonB"/>
</dbReference>
<evidence type="ECO:0000313" key="13">
    <source>
        <dbReference type="Proteomes" id="UP000501600"/>
    </source>
</evidence>
<dbReference type="SUPFAM" id="SSF56935">
    <property type="entry name" value="Porins"/>
    <property type="match status" value="1"/>
</dbReference>
<evidence type="ECO:0000259" key="10">
    <source>
        <dbReference type="Pfam" id="PF00593"/>
    </source>
</evidence>
<dbReference type="PANTHER" id="PTHR47234">
    <property type="match status" value="1"/>
</dbReference>
<evidence type="ECO:0000256" key="9">
    <source>
        <dbReference type="RuleBase" id="RU003357"/>
    </source>
</evidence>
<keyword evidence="4 8" id="KW-0812">Transmembrane</keyword>
<name>A0A6H2DSP6_9SPHN</name>
<dbReference type="Pfam" id="PF07715">
    <property type="entry name" value="Plug"/>
    <property type="match status" value="1"/>
</dbReference>
<keyword evidence="13" id="KW-1185">Reference proteome</keyword>
<dbReference type="Pfam" id="PF00593">
    <property type="entry name" value="TonB_dep_Rec_b-barrel"/>
    <property type="match status" value="1"/>
</dbReference>
<keyword evidence="2 8" id="KW-0813">Transport</keyword>
<evidence type="ECO:0000256" key="6">
    <source>
        <dbReference type="ARBA" id="ARBA00023136"/>
    </source>
</evidence>
<feature type="domain" description="TonB-dependent receptor plug" evidence="11">
    <location>
        <begin position="32"/>
        <end position="147"/>
    </location>
</feature>
<dbReference type="PANTHER" id="PTHR47234:SF2">
    <property type="entry name" value="TONB-DEPENDENT RECEPTOR"/>
    <property type="match status" value="1"/>
</dbReference>
<dbReference type="PROSITE" id="PS52016">
    <property type="entry name" value="TONB_DEPENDENT_REC_3"/>
    <property type="match status" value="1"/>
</dbReference>
<dbReference type="Proteomes" id="UP000501600">
    <property type="component" value="Chromosome"/>
</dbReference>
<keyword evidence="12" id="KW-0675">Receptor</keyword>
<organism evidence="12 13">
    <name type="scientific">Parasphingorhabdus halotolerans</name>
    <dbReference type="NCBI Taxonomy" id="2725558"/>
    <lineage>
        <taxon>Bacteria</taxon>
        <taxon>Pseudomonadati</taxon>
        <taxon>Pseudomonadota</taxon>
        <taxon>Alphaproteobacteria</taxon>
        <taxon>Sphingomonadales</taxon>
        <taxon>Sphingomonadaceae</taxon>
        <taxon>Parasphingorhabdus</taxon>
    </lineage>
</organism>
<dbReference type="EMBL" id="CP051217">
    <property type="protein sequence ID" value="QJB70686.1"/>
    <property type="molecule type" value="Genomic_DNA"/>
</dbReference>
<keyword evidence="3 8" id="KW-1134">Transmembrane beta strand</keyword>
<comment type="subcellular location">
    <subcellularLocation>
        <location evidence="1 8">Cell outer membrane</location>
        <topology evidence="1 8">Multi-pass membrane protein</topology>
    </subcellularLocation>
</comment>
<dbReference type="InterPro" id="IPR012910">
    <property type="entry name" value="Plug_dom"/>
</dbReference>
<dbReference type="InterPro" id="IPR039426">
    <property type="entry name" value="TonB-dep_rcpt-like"/>
</dbReference>
<dbReference type="Gene3D" id="2.40.170.20">
    <property type="entry name" value="TonB-dependent receptor, beta-barrel domain"/>
    <property type="match status" value="1"/>
</dbReference>
<evidence type="ECO:0000313" key="12">
    <source>
        <dbReference type="EMBL" id="QJB70686.1"/>
    </source>
</evidence>
<keyword evidence="6 8" id="KW-0472">Membrane</keyword>
<evidence type="ECO:0000256" key="4">
    <source>
        <dbReference type="ARBA" id="ARBA00022692"/>
    </source>
</evidence>
<evidence type="ECO:0000256" key="5">
    <source>
        <dbReference type="ARBA" id="ARBA00023077"/>
    </source>
</evidence>
<feature type="domain" description="TonB-dependent receptor-like beta-barrel" evidence="10">
    <location>
        <begin position="373"/>
        <end position="948"/>
    </location>
</feature>
<evidence type="ECO:0000256" key="1">
    <source>
        <dbReference type="ARBA" id="ARBA00004571"/>
    </source>
</evidence>
<keyword evidence="7 8" id="KW-0998">Cell outer membrane</keyword>
<evidence type="ECO:0000259" key="11">
    <source>
        <dbReference type="Pfam" id="PF07715"/>
    </source>
</evidence>
<comment type="similarity">
    <text evidence="8 9">Belongs to the TonB-dependent receptor family.</text>
</comment>
<evidence type="ECO:0000256" key="7">
    <source>
        <dbReference type="ARBA" id="ARBA00023237"/>
    </source>
</evidence>
<dbReference type="Gene3D" id="2.170.130.10">
    <property type="entry name" value="TonB-dependent receptor, plug domain"/>
    <property type="match status" value="1"/>
</dbReference>
<reference evidence="12 13" key="1">
    <citation type="submission" date="2020-04" db="EMBL/GenBank/DDBJ databases">
        <title>Genome sequence for Sphingorhabdus sp. strain M1.</title>
        <authorList>
            <person name="Park S.-J."/>
        </authorList>
    </citation>
    <scope>NUCLEOTIDE SEQUENCE [LARGE SCALE GENOMIC DNA]</scope>
    <source>
        <strain evidence="12 13">JK6</strain>
    </source>
</reference>
<dbReference type="InterPro" id="IPR036942">
    <property type="entry name" value="Beta-barrel_TonB_sf"/>
</dbReference>
<protein>
    <submittedName>
        <fullName evidence="12">TonB-dependent receptor</fullName>
    </submittedName>
</protein>
<dbReference type="AlphaFoldDB" id="A0A6H2DSP6"/>
<dbReference type="KEGG" id="phao:HF685_04970"/>
<sequence>MPGLAHAQDAQEADEQENIIVVTGSFIRGTPEDAAVPVDVFSSEDLAQSGVSSPLEFIKSLPSVGAVLGDSNQFSTASQGFQGNGSINLRGLGPTRTLVLFNGRRAISAPGDGFVDTNLVPFFAVDRIELLKDGAAATYGSDAIAGVANFITKKGFEGVEMQGDYESIKGSDGNWTSSIVVGKNFGNANILAGFGWQHRSELGTKDRDFTLVPYEVNPSGWSAVGNPATYTPRLGNISQGRAGTTIGIGLDGSSVGACQALSGVVDSIGFPICRFSFVPFDNLIEEEDRYQGYIQADVELSDTFRFHAEGLYSRTDLESLAYSPSFPATQGPLGSGSANQFFVPSSNPGYRGFIQQSGLAGGIADPFTPGTLAANNGTYATIILTRPVALGGNPRDTERGAGRGSAKNEAWRFSGGFEKDFSDNFRAQLYTTWWRSERDAFAPDVIGSRLQAALEGFGGPNCVRATGTAGVGNCGYFNPFINSAPSNLPFNLANPAYIPGNENDPALFSWIQVPNGTHQVEEQTVIDLIFSGELGIDFGGGPIGYAFGGQYRENDFSSRSLNREPDLRFNPCFIEGDLSCAGTSTDGVGSFIFLGGTRPTRVGQNVKALFAEVNVPISDTLEINGAIRFEDYGGSVGSTINPKGAIRWEPTDWLVLRGSIGTTFAGPLATQVSPNAVTSLAGIQAAGNNFKSVDIFGNPTTLGPEDALTYNIGAVLDYGGFTFSVDYWTYDFNGRITTTPAQAIASGAISGGLVPGSTSNRFADCSNVFIDLITFQGGVCTQGVTNGLDISRVRTDWVNGPGAKTSGLDFALDFTTEVGPGVFSIGGNASHVLKFDFEDFVLRGVVVQPGYSADGFTNYFRDPGTISKWRGNAYVNYNFSGLNLRYGFKYVDGVTDDRCVGLAACATTSFGPTSFGREVSSYTQHDFHATYNLPISAVDVQLQFSVENFTDEDPSAARLEVSYDPFIGNPFGRIFRFGAKVGF</sequence>
<evidence type="ECO:0000256" key="8">
    <source>
        <dbReference type="PROSITE-ProRule" id="PRU01360"/>
    </source>
</evidence>
<gene>
    <name evidence="12" type="ORF">HF685_04970</name>
</gene>
<accession>A0A6H2DSP6</accession>
<evidence type="ECO:0000256" key="3">
    <source>
        <dbReference type="ARBA" id="ARBA00022452"/>
    </source>
</evidence>
<evidence type="ECO:0000256" key="2">
    <source>
        <dbReference type="ARBA" id="ARBA00022448"/>
    </source>
</evidence>
<dbReference type="GO" id="GO:0009279">
    <property type="term" value="C:cell outer membrane"/>
    <property type="evidence" value="ECO:0007669"/>
    <property type="project" value="UniProtKB-SubCell"/>
</dbReference>